<keyword evidence="3 8" id="KW-0489">Methyltransferase</keyword>
<dbReference type="NCBIfam" id="TIGR00589">
    <property type="entry name" value="ogt"/>
    <property type="match status" value="1"/>
</dbReference>
<keyword evidence="4 8" id="KW-0808">Transferase</keyword>
<dbReference type="CDD" id="cd06445">
    <property type="entry name" value="ATase"/>
    <property type="match status" value="1"/>
</dbReference>
<protein>
    <recommendedName>
        <fullName evidence="8">Methylated-DNA--protein-cysteine methyltransferase</fullName>
        <ecNumber evidence="8">2.1.1.63</ecNumber>
    </recommendedName>
    <alternativeName>
        <fullName evidence="8">6-O-methylguanine-DNA methyltransferase</fullName>
        <shortName evidence="8">MGMT</shortName>
    </alternativeName>
    <alternativeName>
        <fullName evidence="8">O-6-methylguanine-DNA-alkyltransferase</fullName>
    </alternativeName>
</protein>
<dbReference type="EMBL" id="CP077302">
    <property type="protein sequence ID" value="QXB18973.1"/>
    <property type="molecule type" value="Genomic_DNA"/>
</dbReference>
<dbReference type="PROSITE" id="PS00374">
    <property type="entry name" value="MGMT"/>
    <property type="match status" value="1"/>
</dbReference>
<dbReference type="PANTHER" id="PTHR10815:SF13">
    <property type="entry name" value="METHYLATED-DNA--PROTEIN-CYSTEINE METHYLTRANSFERASE"/>
    <property type="match status" value="1"/>
</dbReference>
<keyword evidence="2 8" id="KW-0963">Cytoplasm</keyword>
<evidence type="ECO:0000256" key="2">
    <source>
        <dbReference type="ARBA" id="ARBA00022490"/>
    </source>
</evidence>
<evidence type="ECO:0000259" key="9">
    <source>
        <dbReference type="Pfam" id="PF01035"/>
    </source>
</evidence>
<dbReference type="RefSeq" id="WP_070422603.1">
    <property type="nucleotide sequence ID" value="NZ_CP047198.1"/>
</dbReference>
<evidence type="ECO:0000256" key="8">
    <source>
        <dbReference type="HAMAP-Rule" id="MF_00772"/>
    </source>
</evidence>
<keyword evidence="5 8" id="KW-0227">DNA damage</keyword>
<dbReference type="Gene3D" id="1.10.10.10">
    <property type="entry name" value="Winged helix-like DNA-binding domain superfamily/Winged helix DNA-binding domain"/>
    <property type="match status" value="1"/>
</dbReference>
<comment type="similarity">
    <text evidence="8">Belongs to the MGMT family.</text>
</comment>
<dbReference type="GeneID" id="92749027"/>
<dbReference type="InterPro" id="IPR014048">
    <property type="entry name" value="MethylDNA_cys_MeTrfase_DNA-bd"/>
</dbReference>
<reference evidence="10 11" key="1">
    <citation type="submission" date="2021-06" db="EMBL/GenBank/DDBJ databases">
        <title>FDA dAtabase for Regulatory Grade micrObial Sequences (FDA-ARGOS): Supporting development and validation of Infectious Disease Dx tests.</title>
        <authorList>
            <person name="Sproer C."/>
            <person name="Gronow S."/>
            <person name="Severitt S."/>
            <person name="Schroder I."/>
            <person name="Tallon L."/>
            <person name="Sadzewicz L."/>
            <person name="Zhao X."/>
            <person name="Boylan J."/>
            <person name="Ott S."/>
            <person name="Bowen H."/>
            <person name="Vavikolanu K."/>
            <person name="Mehta A."/>
            <person name="Aluvathingal J."/>
            <person name="Nadendla S."/>
            <person name="Lowell S."/>
            <person name="Myers T."/>
            <person name="Yan Y."/>
        </authorList>
    </citation>
    <scope>NUCLEOTIDE SEQUENCE [LARGE SCALE GENOMIC DNA]</scope>
    <source>
        <strain evidence="10 11">FDAARGOS 1425</strain>
    </source>
</reference>
<organism evidence="10 11">
    <name type="scientific">Corynebacterium coyleae</name>
    <dbReference type="NCBI Taxonomy" id="53374"/>
    <lineage>
        <taxon>Bacteria</taxon>
        <taxon>Bacillati</taxon>
        <taxon>Actinomycetota</taxon>
        <taxon>Actinomycetes</taxon>
        <taxon>Mycobacteriales</taxon>
        <taxon>Corynebacteriaceae</taxon>
        <taxon>Corynebacterium</taxon>
    </lineage>
</organism>
<evidence type="ECO:0000256" key="1">
    <source>
        <dbReference type="ARBA" id="ARBA00001286"/>
    </source>
</evidence>
<evidence type="ECO:0000313" key="10">
    <source>
        <dbReference type="EMBL" id="QXB18973.1"/>
    </source>
</evidence>
<evidence type="ECO:0000256" key="6">
    <source>
        <dbReference type="ARBA" id="ARBA00023204"/>
    </source>
</evidence>
<name>A0ABX8KYT2_9CORY</name>
<evidence type="ECO:0000313" key="11">
    <source>
        <dbReference type="Proteomes" id="UP000683520"/>
    </source>
</evidence>
<keyword evidence="6 8" id="KW-0234">DNA repair</keyword>
<dbReference type="InterPro" id="IPR023546">
    <property type="entry name" value="MGMT"/>
</dbReference>
<comment type="function">
    <text evidence="8">Involved in the cellular defense against the biological effects of O6-methylguanine (O6-MeG) and O4-methylthymine (O4-MeT) in DNA. Repairs the methylated nucleobase in DNA by stoichiometrically transferring the methyl group to a cysteine residue in the enzyme. This is a suicide reaction: the enzyme is irreversibly inactivated.</text>
</comment>
<accession>A0ABX8KYT2</accession>
<comment type="catalytic activity">
    <reaction evidence="1 8">
        <text>a 4-O-methyl-thymidine in DNA + L-cysteinyl-[protein] = a thymidine in DNA + S-methyl-L-cysteinyl-[protein]</text>
        <dbReference type="Rhea" id="RHEA:53428"/>
        <dbReference type="Rhea" id="RHEA-COMP:10131"/>
        <dbReference type="Rhea" id="RHEA-COMP:10132"/>
        <dbReference type="Rhea" id="RHEA-COMP:13555"/>
        <dbReference type="Rhea" id="RHEA-COMP:13556"/>
        <dbReference type="ChEBI" id="CHEBI:29950"/>
        <dbReference type="ChEBI" id="CHEBI:82612"/>
        <dbReference type="ChEBI" id="CHEBI:137386"/>
        <dbReference type="ChEBI" id="CHEBI:137387"/>
        <dbReference type="EC" id="2.1.1.63"/>
    </reaction>
</comment>
<evidence type="ECO:0000256" key="4">
    <source>
        <dbReference type="ARBA" id="ARBA00022679"/>
    </source>
</evidence>
<dbReference type="SUPFAM" id="SSF53155">
    <property type="entry name" value="Methylated DNA-protein cysteine methyltransferase domain"/>
    <property type="match status" value="1"/>
</dbReference>
<dbReference type="InterPro" id="IPR036217">
    <property type="entry name" value="MethylDNA_cys_MeTrfase_DNAb"/>
</dbReference>
<keyword evidence="11" id="KW-1185">Reference proteome</keyword>
<sequence length="148" mass="15589">MDTSIGQLGVVTSAGAVSRVLLPGDAGQSRIDDTVTAALATQQIAEYFAGERRAFDVPLNLDGVTEFRAEVLRALMEVPYGETTTYGELARAVGRPKAVRAVGSACATNPLPILIPCHRVLRSDGALGGYRGGTEAKRFLLALESIDV</sequence>
<feature type="active site" description="Nucleophile; methyl group acceptor" evidence="8">
    <location>
        <position position="117"/>
    </location>
</feature>
<dbReference type="Pfam" id="PF01035">
    <property type="entry name" value="DNA_binding_1"/>
    <property type="match status" value="1"/>
</dbReference>
<proteinExistence type="inferred from homology"/>
<dbReference type="HAMAP" id="MF_00772">
    <property type="entry name" value="OGT"/>
    <property type="match status" value="1"/>
</dbReference>
<comment type="miscellaneous">
    <text evidence="8">This enzyme catalyzes only one turnover and therefore is not strictly catalytic. According to one definition, an enzyme is a biocatalyst that acts repeatedly and over many reaction cycles.</text>
</comment>
<evidence type="ECO:0000256" key="3">
    <source>
        <dbReference type="ARBA" id="ARBA00022603"/>
    </source>
</evidence>
<dbReference type="InterPro" id="IPR001497">
    <property type="entry name" value="MethylDNA_cys_MeTrfase_AS"/>
</dbReference>
<dbReference type="InterPro" id="IPR036388">
    <property type="entry name" value="WH-like_DNA-bd_sf"/>
</dbReference>
<dbReference type="Proteomes" id="UP000683520">
    <property type="component" value="Chromosome"/>
</dbReference>
<dbReference type="InterPro" id="IPR036631">
    <property type="entry name" value="MGMT_N_sf"/>
</dbReference>
<comment type="catalytic activity">
    <reaction evidence="7 8">
        <text>a 6-O-methyl-2'-deoxyguanosine in DNA + L-cysteinyl-[protein] = S-methyl-L-cysteinyl-[protein] + a 2'-deoxyguanosine in DNA</text>
        <dbReference type="Rhea" id="RHEA:24000"/>
        <dbReference type="Rhea" id="RHEA-COMP:10131"/>
        <dbReference type="Rhea" id="RHEA-COMP:10132"/>
        <dbReference type="Rhea" id="RHEA-COMP:11367"/>
        <dbReference type="Rhea" id="RHEA-COMP:11368"/>
        <dbReference type="ChEBI" id="CHEBI:29950"/>
        <dbReference type="ChEBI" id="CHEBI:82612"/>
        <dbReference type="ChEBI" id="CHEBI:85445"/>
        <dbReference type="ChEBI" id="CHEBI:85448"/>
        <dbReference type="EC" id="2.1.1.63"/>
    </reaction>
</comment>
<gene>
    <name evidence="10" type="ORF">I6L55_02400</name>
</gene>
<dbReference type="EC" id="2.1.1.63" evidence="8"/>
<feature type="domain" description="Methylated-DNA-[protein]-cysteine S-methyltransferase DNA binding" evidence="9">
    <location>
        <begin position="66"/>
        <end position="145"/>
    </location>
</feature>
<evidence type="ECO:0000256" key="7">
    <source>
        <dbReference type="ARBA" id="ARBA00049348"/>
    </source>
</evidence>
<dbReference type="PANTHER" id="PTHR10815">
    <property type="entry name" value="METHYLATED-DNA--PROTEIN-CYSTEINE METHYLTRANSFERASE"/>
    <property type="match status" value="1"/>
</dbReference>
<evidence type="ECO:0000256" key="5">
    <source>
        <dbReference type="ARBA" id="ARBA00022763"/>
    </source>
</evidence>
<dbReference type="Gene3D" id="3.30.160.70">
    <property type="entry name" value="Methylated DNA-protein cysteine methyltransferase domain"/>
    <property type="match status" value="1"/>
</dbReference>
<dbReference type="SUPFAM" id="SSF46767">
    <property type="entry name" value="Methylated DNA-protein cysteine methyltransferase, C-terminal domain"/>
    <property type="match status" value="1"/>
</dbReference>
<comment type="subcellular location">
    <subcellularLocation>
        <location evidence="8">Cytoplasm</location>
    </subcellularLocation>
</comment>